<keyword evidence="7" id="KW-1133">Transmembrane helix</keyword>
<reference evidence="8 9" key="1">
    <citation type="submission" date="2022-10" db="EMBL/GenBank/DDBJ databases">
        <title>Comparative genomics and taxonomic characterization of three novel marine species of genus Reichenbachiella exhibiting antioxidant and polysaccharide degradation activities.</title>
        <authorList>
            <person name="Muhammad N."/>
            <person name="Lee Y.-J."/>
            <person name="Ko J."/>
            <person name="Kim S.-G."/>
        </authorList>
    </citation>
    <scope>NUCLEOTIDE SEQUENCE [LARGE SCALE GENOMIC DNA]</scope>
    <source>
        <strain evidence="8 9">ABR2-5</strain>
    </source>
</reference>
<evidence type="ECO:0000313" key="8">
    <source>
        <dbReference type="EMBL" id="MCV9387189.1"/>
    </source>
</evidence>
<dbReference type="PANTHER" id="PTHR30606:SF10">
    <property type="entry name" value="PHOSPHATIDYLINOSITOL MANNOSIDE ACYLTRANSFERASE"/>
    <property type="match status" value="1"/>
</dbReference>
<keyword evidence="2" id="KW-1003">Cell membrane</keyword>
<dbReference type="CDD" id="cd07984">
    <property type="entry name" value="LPLAT_LABLAT-like"/>
    <property type="match status" value="1"/>
</dbReference>
<evidence type="ECO:0000256" key="2">
    <source>
        <dbReference type="ARBA" id="ARBA00022475"/>
    </source>
</evidence>
<dbReference type="PANTHER" id="PTHR30606">
    <property type="entry name" value="LIPID A BIOSYNTHESIS LAUROYL ACYLTRANSFERASE"/>
    <property type="match status" value="1"/>
</dbReference>
<organism evidence="8 9">
    <name type="scientific">Reichenbachiella ulvae</name>
    <dbReference type="NCBI Taxonomy" id="2980104"/>
    <lineage>
        <taxon>Bacteria</taxon>
        <taxon>Pseudomonadati</taxon>
        <taxon>Bacteroidota</taxon>
        <taxon>Cytophagia</taxon>
        <taxon>Cytophagales</taxon>
        <taxon>Reichenbachiellaceae</taxon>
        <taxon>Reichenbachiella</taxon>
    </lineage>
</organism>
<feature type="transmembrane region" description="Helical" evidence="7">
    <location>
        <begin position="12"/>
        <end position="33"/>
    </location>
</feature>
<keyword evidence="5 7" id="KW-0472">Membrane</keyword>
<proteinExistence type="predicted"/>
<dbReference type="Pfam" id="PF03279">
    <property type="entry name" value="Lip_A_acyltrans"/>
    <property type="match status" value="1"/>
</dbReference>
<comment type="subcellular location">
    <subcellularLocation>
        <location evidence="1">Cell inner membrane</location>
    </subcellularLocation>
</comment>
<dbReference type="InterPro" id="IPR004960">
    <property type="entry name" value="LipA_acyltrans"/>
</dbReference>
<evidence type="ECO:0000256" key="1">
    <source>
        <dbReference type="ARBA" id="ARBA00004533"/>
    </source>
</evidence>
<keyword evidence="3" id="KW-0997">Cell inner membrane</keyword>
<protein>
    <submittedName>
        <fullName evidence="8">Lysophospholipid acyltransferase family protein</fullName>
    </submittedName>
</protein>
<evidence type="ECO:0000256" key="6">
    <source>
        <dbReference type="ARBA" id="ARBA00023315"/>
    </source>
</evidence>
<evidence type="ECO:0000256" key="4">
    <source>
        <dbReference type="ARBA" id="ARBA00022679"/>
    </source>
</evidence>
<dbReference type="RefSeq" id="WP_264138016.1">
    <property type="nucleotide sequence ID" value="NZ_JAOYOD010000001.1"/>
</dbReference>
<dbReference type="GO" id="GO:0016746">
    <property type="term" value="F:acyltransferase activity"/>
    <property type="evidence" value="ECO:0007669"/>
    <property type="project" value="UniProtKB-KW"/>
</dbReference>
<evidence type="ECO:0000256" key="7">
    <source>
        <dbReference type="SAM" id="Phobius"/>
    </source>
</evidence>
<keyword evidence="6 8" id="KW-0012">Acyltransferase</keyword>
<evidence type="ECO:0000256" key="5">
    <source>
        <dbReference type="ARBA" id="ARBA00023136"/>
    </source>
</evidence>
<evidence type="ECO:0000313" key="9">
    <source>
        <dbReference type="Proteomes" id="UP001300692"/>
    </source>
</evidence>
<accession>A0ABT3CUI7</accession>
<evidence type="ECO:0000256" key="3">
    <source>
        <dbReference type="ARBA" id="ARBA00022519"/>
    </source>
</evidence>
<keyword evidence="4" id="KW-0808">Transferase</keyword>
<gene>
    <name evidence="8" type="ORF">N7U62_10975</name>
</gene>
<keyword evidence="9" id="KW-1185">Reference proteome</keyword>
<name>A0ABT3CUI7_9BACT</name>
<keyword evidence="7" id="KW-0812">Transmembrane</keyword>
<dbReference type="Proteomes" id="UP001300692">
    <property type="component" value="Unassembled WGS sequence"/>
</dbReference>
<comment type="caution">
    <text evidence="8">The sequence shown here is derived from an EMBL/GenBank/DDBJ whole genome shotgun (WGS) entry which is preliminary data.</text>
</comment>
<dbReference type="EMBL" id="JAOYOD010000001">
    <property type="protein sequence ID" value="MCV9387189.1"/>
    <property type="molecule type" value="Genomic_DNA"/>
</dbReference>
<sequence>MSKWTGRTRGTLLGYRIIVWTLKFVNIKAAYLLLRGVSYYYYLFGSAPKEALISFYTKALKLSKKEAKPIVRNNFLNLAQSLLDKIAFSAGNKSLYSYSNSGESKLIELANEGNGLILVSGHYGNWDIAGQLLDGINRKINILMFDNEHEKIKDYLASQGVQNYEIITQNNDLGHLIKIYNALKNGEVLCLHADRFLPGAPTLDLDFFGQKALFPLGPFQLISKLKSPFAFVFAHKKSDFHYFFSAHFTDADRKDPQAIGQSFADILEQKVREKPDHWFNYYNFFHHE</sequence>